<dbReference type="PANTHER" id="PTHR44936:SF10">
    <property type="entry name" value="SENSOR PROTEIN RSTB"/>
    <property type="match status" value="1"/>
</dbReference>
<evidence type="ECO:0000256" key="7">
    <source>
        <dbReference type="SAM" id="Coils"/>
    </source>
</evidence>
<evidence type="ECO:0000256" key="2">
    <source>
        <dbReference type="ARBA" id="ARBA00012438"/>
    </source>
</evidence>
<dbReference type="KEGG" id="mefw:F1737_04325"/>
<dbReference type="GeneID" id="85229367"/>
<protein>
    <recommendedName>
        <fullName evidence="2">histidine kinase</fullName>
        <ecNumber evidence="2">2.7.13.3</ecNumber>
    </recommendedName>
</protein>
<dbReference type="Proteomes" id="UP001301797">
    <property type="component" value="Chromosome"/>
</dbReference>
<comment type="catalytic activity">
    <reaction evidence="1">
        <text>ATP + protein L-histidine = ADP + protein N-phospho-L-histidine.</text>
        <dbReference type="EC" id="2.7.13.3"/>
    </reaction>
</comment>
<dbReference type="Gene3D" id="3.30.565.10">
    <property type="entry name" value="Histidine kinase-like ATPase, C-terminal domain"/>
    <property type="match status" value="2"/>
</dbReference>
<keyword evidence="4" id="KW-0547">Nucleotide-binding</keyword>
<gene>
    <name evidence="9" type="ORF">F1737_04325</name>
</gene>
<evidence type="ECO:0000256" key="6">
    <source>
        <dbReference type="ARBA" id="ARBA00022840"/>
    </source>
</evidence>
<evidence type="ECO:0000259" key="8">
    <source>
        <dbReference type="PROSITE" id="PS50109"/>
    </source>
</evidence>
<dbReference type="RefSeq" id="WP_317137549.1">
    <property type="nucleotide sequence ID" value="NZ_CP043875.1"/>
</dbReference>
<feature type="domain" description="Histidine kinase" evidence="8">
    <location>
        <begin position="742"/>
        <end position="853"/>
    </location>
</feature>
<evidence type="ECO:0000256" key="1">
    <source>
        <dbReference type="ARBA" id="ARBA00000085"/>
    </source>
</evidence>
<evidence type="ECO:0000256" key="5">
    <source>
        <dbReference type="ARBA" id="ARBA00022777"/>
    </source>
</evidence>
<reference evidence="9 10" key="1">
    <citation type="submission" date="2019-09" db="EMBL/GenBank/DDBJ databases">
        <title>The complete genome of Methanoplanus sp. FWC-SCC4.</title>
        <authorList>
            <person name="Chen S.-C."/>
            <person name="Zhou Y.-Z."/>
            <person name="Lai M.-C."/>
        </authorList>
    </citation>
    <scope>NUCLEOTIDE SEQUENCE [LARGE SCALE GENOMIC DNA]</scope>
    <source>
        <strain evidence="9 10">FWC-SCC4</strain>
    </source>
</reference>
<dbReference type="InterPro" id="IPR005467">
    <property type="entry name" value="His_kinase_dom"/>
</dbReference>
<dbReference type="GO" id="GO:0004673">
    <property type="term" value="F:protein histidine kinase activity"/>
    <property type="evidence" value="ECO:0007669"/>
    <property type="project" value="UniProtKB-EC"/>
</dbReference>
<evidence type="ECO:0000256" key="3">
    <source>
        <dbReference type="ARBA" id="ARBA00022679"/>
    </source>
</evidence>
<keyword evidence="5" id="KW-0418">Kinase</keyword>
<keyword evidence="7" id="KW-0175">Coiled coil</keyword>
<dbReference type="EC" id="2.7.13.3" evidence="2"/>
<dbReference type="SUPFAM" id="SSF55874">
    <property type="entry name" value="ATPase domain of HSP90 chaperone/DNA topoisomerase II/histidine kinase"/>
    <property type="match status" value="2"/>
</dbReference>
<dbReference type="AlphaFoldDB" id="A0AA97FEJ4"/>
<dbReference type="InterPro" id="IPR004358">
    <property type="entry name" value="Sig_transdc_His_kin-like_C"/>
</dbReference>
<keyword evidence="3" id="KW-0808">Transferase</keyword>
<dbReference type="InterPro" id="IPR050980">
    <property type="entry name" value="2C_sensor_his_kinase"/>
</dbReference>
<dbReference type="GO" id="GO:0005524">
    <property type="term" value="F:ATP binding"/>
    <property type="evidence" value="ECO:0007669"/>
    <property type="project" value="UniProtKB-KW"/>
</dbReference>
<dbReference type="PRINTS" id="PR00344">
    <property type="entry name" value="BCTRLSENSOR"/>
</dbReference>
<proteinExistence type="predicted"/>
<dbReference type="Pfam" id="PF13589">
    <property type="entry name" value="HATPase_c_3"/>
    <property type="match status" value="1"/>
</dbReference>
<dbReference type="SMART" id="SM00387">
    <property type="entry name" value="HATPase_c"/>
    <property type="match status" value="1"/>
</dbReference>
<feature type="coiled-coil region" evidence="7">
    <location>
        <begin position="445"/>
        <end position="557"/>
    </location>
</feature>
<dbReference type="EMBL" id="CP043875">
    <property type="protein sequence ID" value="WOF15981.1"/>
    <property type="molecule type" value="Genomic_DNA"/>
</dbReference>
<dbReference type="PROSITE" id="PS50109">
    <property type="entry name" value="HIS_KIN"/>
    <property type="match status" value="1"/>
</dbReference>
<dbReference type="Pfam" id="PF02518">
    <property type="entry name" value="HATPase_c"/>
    <property type="match status" value="1"/>
</dbReference>
<evidence type="ECO:0000313" key="10">
    <source>
        <dbReference type="Proteomes" id="UP001301797"/>
    </source>
</evidence>
<accession>A0AA97FEJ4</accession>
<evidence type="ECO:0000313" key="9">
    <source>
        <dbReference type="EMBL" id="WOF15981.1"/>
    </source>
</evidence>
<evidence type="ECO:0000256" key="4">
    <source>
        <dbReference type="ARBA" id="ARBA00022741"/>
    </source>
</evidence>
<dbReference type="InterPro" id="IPR003594">
    <property type="entry name" value="HATPase_dom"/>
</dbReference>
<keyword evidence="10" id="KW-1185">Reference proteome</keyword>
<sequence length="853" mass="99054">MSEKENTNINNTAYFEVDSRILLQLGEQLVSNKSIALAELVKNSYDADSTQTDIILKNIKNKTGGIITIKDNGLGISPERFVQTWMRIATIDSEKNPISKKYGRKRAGEKGIGRIACRKIAKELKLISISENEKKEKIKIVAHFNWDKFFSGSDLNQIPIVYSVEKIEPIESTGTELILINTTDKWTQANIKRLYIELLDLFTPKIFMDEVISENNNQVDPGFNYDINADEFDIFNDSVNEKFLKNSWAKITGDVDEYGNTVYKLRTINRLINHIDFTHEKEEKFKILKKAKLEIYLIKYSDTLFKNSPLKRNDAFEIGTSRGGVKIYADGFRIFGYSDSGNDWLNLTKDRSRSLVNFRDESSKLESEDKRPGLQLFDYRNMFGYVNYEKKFNSGLSISINRESIDNTPNFEELTQFVRLAINIATVIYSDERFKGERIAIEKKQAEEKRVLEKAIQAQKALEEEKAVAKLKEEKIKEKRKQLEIEAKNRKDELLKIQKERELAYLEKEKAEKKRKEVEKKARFKNSRELWIKVDQLRKRELEKEEAEKKARESENSLIVKNNIVKNQLESIISNQMEVSTSNFEKIKKHEENLIDSEKEKIKIKERKYNEEFSILRVLASTGTMIFIYTHEIQSLIGEMETMNSNFIEILNNRNNITSKDINFYQNTSNRFYDKIEVIKELGDFIGICGSNESRSKIMRWHICPIVDKVFLPFKLELDKRGIEFENAIPHIIRSPSMYRSELIAIMINLMSNAVKAVTNQKNRKIKVIGEEIENERISLKFLDTGKGLDKDKWDLVFEAFKTYNEPDLKYGAGTGLGLKIVKDIISGYDGDIRFIDPPAGWKTCIEIRLPMV</sequence>
<keyword evidence="6" id="KW-0067">ATP-binding</keyword>
<dbReference type="InterPro" id="IPR036890">
    <property type="entry name" value="HATPase_C_sf"/>
</dbReference>
<name>A0AA97FEJ4_9EURY</name>
<dbReference type="PANTHER" id="PTHR44936">
    <property type="entry name" value="SENSOR PROTEIN CREC"/>
    <property type="match status" value="1"/>
</dbReference>
<organism evidence="9 10">
    <name type="scientific">Methanochimaera problematica</name>
    <dbReference type="NCBI Taxonomy" id="2609417"/>
    <lineage>
        <taxon>Archaea</taxon>
        <taxon>Methanobacteriati</taxon>
        <taxon>Methanobacteriota</taxon>
        <taxon>Stenosarchaea group</taxon>
        <taxon>Methanomicrobia</taxon>
        <taxon>Methanomicrobiales</taxon>
        <taxon>Methanomicrobiaceae</taxon>
        <taxon>Methanochimaera</taxon>
    </lineage>
</organism>